<dbReference type="AlphaFoldDB" id="A0A8V0ZB41"/>
<feature type="domain" description="Coiled-coil" evidence="2">
    <location>
        <begin position="122"/>
        <end position="301"/>
    </location>
</feature>
<dbReference type="InterPro" id="IPR025259">
    <property type="entry name" value="CCDC34/181"/>
</dbReference>
<dbReference type="GeneTree" id="ENSGT00730000111271"/>
<feature type="region of interest" description="Disordered" evidence="1">
    <location>
        <begin position="224"/>
        <end position="289"/>
    </location>
</feature>
<dbReference type="PANTHER" id="PTHR23247:SF2">
    <property type="entry name" value="COILED-COIL DOMAIN-CONTAINING PROTEIN 34"/>
    <property type="match status" value="1"/>
</dbReference>
<dbReference type="Pfam" id="PF13904">
    <property type="entry name" value="CCDC34"/>
    <property type="match status" value="1"/>
</dbReference>
<keyword evidence="4" id="KW-1185">Reference proteome</keyword>
<feature type="compositionally biased region" description="Polar residues" evidence="1">
    <location>
        <begin position="316"/>
        <end position="332"/>
    </location>
</feature>
<dbReference type="PANTHER" id="PTHR23247">
    <property type="entry name" value="NY-REN-41 ANTIGEN L15 -RELATED"/>
    <property type="match status" value="1"/>
</dbReference>
<feature type="region of interest" description="Disordered" evidence="1">
    <location>
        <begin position="310"/>
        <end position="332"/>
    </location>
</feature>
<accession>A0A8V0ZB41</accession>
<name>A0A8V0ZB41_CHICK</name>
<sequence>MDLLHSDVVSVIEVLRSETVCRLLLLLIVFVRFSLLEGRSEGVGRTPQLCPCEAPSGVLSPERVRGAVPLAGLHGDGAVPTGSSVAGCGAAQERLTAVLIRRNDDGSEITEANKQFPLKDNLSAWEEWFIGKEKELRARLQARAAQEMYIQLEKMKQKEEFERRKRTAEKKLREWMQKKREEERREREQKLSKEMAEKATRELEKMLLQEKAKVKYNEWLKKKRAEESEKKKKEKEKEKERQAELQEKKERAEKIFNEWLRNARNKPRPALNGYGFPHGKSTGHPDGNSYPAPAYCNPIPWKPVHVPPPKEENALTMKNSKRSVSCLSHKSSPTVIYKPKNNLCVRSSCRK</sequence>
<evidence type="ECO:0000313" key="4">
    <source>
        <dbReference type="Proteomes" id="UP000000539"/>
    </source>
</evidence>
<gene>
    <name evidence="3" type="primary">CCDC34</name>
</gene>
<dbReference type="OrthoDB" id="5981665at2759"/>
<evidence type="ECO:0000256" key="1">
    <source>
        <dbReference type="SAM" id="MobiDB-lite"/>
    </source>
</evidence>
<reference evidence="3" key="2">
    <citation type="submission" date="2025-08" db="UniProtKB">
        <authorList>
            <consortium name="Ensembl"/>
        </authorList>
    </citation>
    <scope>IDENTIFICATION</scope>
    <source>
        <strain evidence="3">broiler</strain>
    </source>
</reference>
<dbReference type="Ensembl" id="ENSGALT00010047515.1">
    <property type="protein sequence ID" value="ENSGALP00010028133.1"/>
    <property type="gene ID" value="ENSGALG00010019680.1"/>
</dbReference>
<proteinExistence type="predicted"/>
<feature type="compositionally biased region" description="Basic and acidic residues" evidence="1">
    <location>
        <begin position="224"/>
        <end position="256"/>
    </location>
</feature>
<evidence type="ECO:0000259" key="2">
    <source>
        <dbReference type="Pfam" id="PF13904"/>
    </source>
</evidence>
<reference evidence="3" key="3">
    <citation type="submission" date="2025-09" db="UniProtKB">
        <authorList>
            <consortium name="Ensembl"/>
        </authorList>
    </citation>
    <scope>IDENTIFICATION</scope>
    <source>
        <strain evidence="3">broiler</strain>
    </source>
</reference>
<dbReference type="InterPro" id="IPR045323">
    <property type="entry name" value="CCDC34"/>
</dbReference>
<organism evidence="3 4">
    <name type="scientific">Gallus gallus</name>
    <name type="common">Chicken</name>
    <dbReference type="NCBI Taxonomy" id="9031"/>
    <lineage>
        <taxon>Eukaryota</taxon>
        <taxon>Metazoa</taxon>
        <taxon>Chordata</taxon>
        <taxon>Craniata</taxon>
        <taxon>Vertebrata</taxon>
        <taxon>Euteleostomi</taxon>
        <taxon>Archelosauria</taxon>
        <taxon>Archosauria</taxon>
        <taxon>Dinosauria</taxon>
        <taxon>Saurischia</taxon>
        <taxon>Theropoda</taxon>
        <taxon>Coelurosauria</taxon>
        <taxon>Aves</taxon>
        <taxon>Neognathae</taxon>
        <taxon>Galloanserae</taxon>
        <taxon>Galliformes</taxon>
        <taxon>Phasianidae</taxon>
        <taxon>Phasianinae</taxon>
        <taxon>Gallus</taxon>
    </lineage>
</organism>
<dbReference type="Proteomes" id="UP000000539">
    <property type="component" value="Chromosome 5"/>
</dbReference>
<evidence type="ECO:0000313" key="3">
    <source>
        <dbReference type="Ensembl" id="ENSGALP00010028133.1"/>
    </source>
</evidence>
<dbReference type="GO" id="GO:0097225">
    <property type="term" value="C:sperm midpiece"/>
    <property type="evidence" value="ECO:0007669"/>
    <property type="project" value="Ensembl"/>
</dbReference>
<dbReference type="GO" id="GO:0007283">
    <property type="term" value="P:spermatogenesis"/>
    <property type="evidence" value="ECO:0007669"/>
    <property type="project" value="Ensembl"/>
</dbReference>
<protein>
    <submittedName>
        <fullName evidence="3">Coiled-coil domain containing 34</fullName>
    </submittedName>
</protein>
<reference evidence="3" key="1">
    <citation type="submission" date="2020-11" db="EMBL/GenBank/DDBJ databases">
        <title>Gallus gallus (Chicken) genome, bGalGal1, GRCg7b, maternal haplotype autosomes + Z &amp; W.</title>
        <authorList>
            <person name="Warren W."/>
            <person name="Formenti G."/>
            <person name="Fedrigo O."/>
            <person name="Haase B."/>
            <person name="Mountcastle J."/>
            <person name="Balacco J."/>
            <person name="Tracey A."/>
            <person name="Schneider V."/>
            <person name="Okimoto R."/>
            <person name="Cheng H."/>
            <person name="Hawken R."/>
            <person name="Howe K."/>
            <person name="Jarvis E.D."/>
        </authorList>
    </citation>
    <scope>NUCLEOTIDE SEQUENCE [LARGE SCALE GENOMIC DNA]</scope>
    <source>
        <strain evidence="3">Broiler</strain>
    </source>
</reference>